<comment type="caution">
    <text evidence="15">The sequence shown here is derived from an EMBL/GenBank/DDBJ whole genome shotgun (WGS) entry which is preliminary data.</text>
</comment>
<keyword evidence="6" id="KW-0816">Tricarboxylic acid cycle</keyword>
<dbReference type="AlphaFoldDB" id="A0A4R4AJZ0"/>
<evidence type="ECO:0000256" key="13">
    <source>
        <dbReference type="ARBA" id="ARBA00034078"/>
    </source>
</evidence>
<dbReference type="RefSeq" id="WP_123139220.1">
    <property type="nucleotide sequence ID" value="NZ_NRRH01000002.1"/>
</dbReference>
<dbReference type="SUPFAM" id="SSF46548">
    <property type="entry name" value="alpha-helical ferredoxin"/>
    <property type="match status" value="1"/>
</dbReference>
<accession>A0A4R4AJZ0</accession>
<proteinExistence type="inferred from homology"/>
<dbReference type="GO" id="GO:0008177">
    <property type="term" value="F:succinate dehydrogenase (quinone) activity"/>
    <property type="evidence" value="ECO:0007669"/>
    <property type="project" value="UniProtKB-EC"/>
</dbReference>
<evidence type="ECO:0000256" key="5">
    <source>
        <dbReference type="ARBA" id="ARBA00022485"/>
    </source>
</evidence>
<dbReference type="PANTHER" id="PTHR11921:SF29">
    <property type="entry name" value="SUCCINATE DEHYDROGENASE [UBIQUINONE] IRON-SULFUR SUBUNIT, MITOCHONDRIAL"/>
    <property type="match status" value="1"/>
</dbReference>
<evidence type="ECO:0000256" key="2">
    <source>
        <dbReference type="ARBA" id="ARBA00001966"/>
    </source>
</evidence>
<keyword evidence="7" id="KW-0001">2Fe-2S</keyword>
<dbReference type="GO" id="GO:0006099">
    <property type="term" value="P:tricarboxylic acid cycle"/>
    <property type="evidence" value="ECO:0007669"/>
    <property type="project" value="UniProtKB-KW"/>
</dbReference>
<dbReference type="GO" id="GO:0009055">
    <property type="term" value="F:electron transfer activity"/>
    <property type="evidence" value="ECO:0007669"/>
    <property type="project" value="InterPro"/>
</dbReference>
<evidence type="ECO:0000313" key="16">
    <source>
        <dbReference type="Proteomes" id="UP000295247"/>
    </source>
</evidence>
<dbReference type="GO" id="GO:0051537">
    <property type="term" value="F:2 iron, 2 sulfur cluster binding"/>
    <property type="evidence" value="ECO:0007669"/>
    <property type="project" value="UniProtKB-KW"/>
</dbReference>
<dbReference type="GO" id="GO:0051538">
    <property type="term" value="F:3 iron, 4 sulfur cluster binding"/>
    <property type="evidence" value="ECO:0007669"/>
    <property type="project" value="UniProtKB-KW"/>
</dbReference>
<evidence type="ECO:0000313" key="15">
    <source>
        <dbReference type="EMBL" id="TCW39717.1"/>
    </source>
</evidence>
<dbReference type="InterPro" id="IPR012675">
    <property type="entry name" value="Beta-grasp_dom_sf"/>
</dbReference>
<protein>
    <recommendedName>
        <fullName evidence="4">succinate dehydrogenase</fullName>
        <ecNumber evidence="4">1.3.5.1</ecNumber>
    </recommendedName>
</protein>
<evidence type="ECO:0000256" key="1">
    <source>
        <dbReference type="ARBA" id="ARBA00001927"/>
    </source>
</evidence>
<reference evidence="15 16" key="1">
    <citation type="submission" date="2019-03" db="EMBL/GenBank/DDBJ databases">
        <title>Genomic Encyclopedia of Type Strains, Phase IV (KMG-IV): sequencing the most valuable type-strain genomes for metagenomic binning, comparative biology and taxonomic classification.</title>
        <authorList>
            <person name="Goeker M."/>
        </authorList>
    </citation>
    <scope>NUCLEOTIDE SEQUENCE [LARGE SCALE GENOMIC DNA]</scope>
    <source>
        <strain evidence="15 16">DSM 203</strain>
    </source>
</reference>
<comment type="cofactor">
    <cofactor evidence="1">
        <name>[3Fe-4S] cluster</name>
        <dbReference type="ChEBI" id="CHEBI:21137"/>
    </cofactor>
</comment>
<organism evidence="15 16">
    <name type="scientific">Marichromatium gracile</name>
    <name type="common">Chromatium gracile</name>
    <dbReference type="NCBI Taxonomy" id="1048"/>
    <lineage>
        <taxon>Bacteria</taxon>
        <taxon>Pseudomonadati</taxon>
        <taxon>Pseudomonadota</taxon>
        <taxon>Gammaproteobacteria</taxon>
        <taxon>Chromatiales</taxon>
        <taxon>Chromatiaceae</taxon>
        <taxon>Marichromatium</taxon>
    </lineage>
</organism>
<dbReference type="GO" id="GO:0046872">
    <property type="term" value="F:metal ion binding"/>
    <property type="evidence" value="ECO:0007669"/>
    <property type="project" value="UniProtKB-KW"/>
</dbReference>
<keyword evidence="10" id="KW-0408">Iron</keyword>
<dbReference type="NCBIfam" id="TIGR00384">
    <property type="entry name" value="dhsB"/>
    <property type="match status" value="1"/>
</dbReference>
<dbReference type="Gene3D" id="1.10.1060.10">
    <property type="entry name" value="Alpha-helical ferredoxin"/>
    <property type="match status" value="1"/>
</dbReference>
<evidence type="ECO:0000256" key="3">
    <source>
        <dbReference type="ARBA" id="ARBA00009433"/>
    </source>
</evidence>
<evidence type="ECO:0000256" key="11">
    <source>
        <dbReference type="ARBA" id="ARBA00023014"/>
    </source>
</evidence>
<dbReference type="InterPro" id="IPR017900">
    <property type="entry name" value="4Fe4S_Fe_S_CS"/>
</dbReference>
<dbReference type="InterPro" id="IPR025192">
    <property type="entry name" value="Succ_DH/fum_Rdtase_N"/>
</dbReference>
<evidence type="ECO:0000256" key="6">
    <source>
        <dbReference type="ARBA" id="ARBA00022532"/>
    </source>
</evidence>
<evidence type="ECO:0000256" key="12">
    <source>
        <dbReference type="ARBA" id="ARBA00023291"/>
    </source>
</evidence>
<dbReference type="PROSITE" id="PS00198">
    <property type="entry name" value="4FE4S_FER_1"/>
    <property type="match status" value="1"/>
</dbReference>
<keyword evidence="5" id="KW-0004">4Fe-4S</keyword>
<evidence type="ECO:0000256" key="10">
    <source>
        <dbReference type="ARBA" id="ARBA00023004"/>
    </source>
</evidence>
<dbReference type="InterPro" id="IPR036010">
    <property type="entry name" value="2Fe-2S_ferredoxin-like_sf"/>
</dbReference>
<dbReference type="PROSITE" id="PS51379">
    <property type="entry name" value="4FE4S_FER_2"/>
    <property type="match status" value="1"/>
</dbReference>
<evidence type="ECO:0000259" key="14">
    <source>
        <dbReference type="PROSITE" id="PS51379"/>
    </source>
</evidence>
<keyword evidence="11" id="KW-0411">Iron-sulfur</keyword>
<evidence type="ECO:0000256" key="9">
    <source>
        <dbReference type="ARBA" id="ARBA00023002"/>
    </source>
</evidence>
<dbReference type="InterPro" id="IPR009051">
    <property type="entry name" value="Helical_ferredxn"/>
</dbReference>
<feature type="domain" description="4Fe-4S ferredoxin-type" evidence="14">
    <location>
        <begin position="148"/>
        <end position="179"/>
    </location>
</feature>
<dbReference type="InterPro" id="IPR050573">
    <property type="entry name" value="SDH/FRD_Iron-Sulfur"/>
</dbReference>
<dbReference type="GO" id="GO:0022904">
    <property type="term" value="P:respiratory electron transport chain"/>
    <property type="evidence" value="ECO:0007669"/>
    <property type="project" value="TreeGrafter"/>
</dbReference>
<dbReference type="EMBL" id="SMDC01000001">
    <property type="protein sequence ID" value="TCW39717.1"/>
    <property type="molecule type" value="Genomic_DNA"/>
</dbReference>
<dbReference type="FunFam" id="3.10.20.30:FF:000018">
    <property type="entry name" value="Succinate dehydrogenase iron-sulfur subunit"/>
    <property type="match status" value="1"/>
</dbReference>
<name>A0A4R4AJZ0_MARGR</name>
<keyword evidence="8" id="KW-0479">Metal-binding</keyword>
<dbReference type="Gene3D" id="3.10.20.30">
    <property type="match status" value="1"/>
</dbReference>
<dbReference type="SUPFAM" id="SSF54292">
    <property type="entry name" value="2Fe-2S ferredoxin-like"/>
    <property type="match status" value="1"/>
</dbReference>
<comment type="similarity">
    <text evidence="3">Belongs to the succinate dehydrogenase/fumarate reductase iron-sulfur protein family.</text>
</comment>
<evidence type="ECO:0000256" key="8">
    <source>
        <dbReference type="ARBA" id="ARBA00022723"/>
    </source>
</evidence>
<dbReference type="PANTHER" id="PTHR11921">
    <property type="entry name" value="SUCCINATE DEHYDROGENASE IRON-SULFUR PROTEIN"/>
    <property type="match status" value="1"/>
</dbReference>
<dbReference type="InterPro" id="IPR004489">
    <property type="entry name" value="Succ_DH/fum_Rdtase_Fe-S"/>
</dbReference>
<evidence type="ECO:0000256" key="4">
    <source>
        <dbReference type="ARBA" id="ARBA00012792"/>
    </source>
</evidence>
<dbReference type="Pfam" id="PF13183">
    <property type="entry name" value="Fer4_8"/>
    <property type="match status" value="1"/>
</dbReference>
<dbReference type="InterPro" id="IPR017896">
    <property type="entry name" value="4Fe4S_Fe-S-bd"/>
</dbReference>
<dbReference type="GO" id="GO:0051539">
    <property type="term" value="F:4 iron, 4 sulfur cluster binding"/>
    <property type="evidence" value="ECO:0007669"/>
    <property type="project" value="UniProtKB-KW"/>
</dbReference>
<comment type="cofactor">
    <cofactor evidence="2">
        <name>[4Fe-4S] cluster</name>
        <dbReference type="ChEBI" id="CHEBI:49883"/>
    </cofactor>
</comment>
<comment type="cofactor">
    <cofactor evidence="13">
        <name>[2Fe-2S] cluster</name>
        <dbReference type="ChEBI" id="CHEBI:190135"/>
    </cofactor>
</comment>
<sequence>MRETPSTIELRIRRQDGPDTPPYWETFVLPHAPDHNVVSVLMALREHPLTHDGRRVDPVCWDHNCMEEVCGSCAMLINGVPRPACSALIDQLEQPIVLEPLPKFPVVRDLLVDRSAIDAGLRKVHAWIEIDGAWDTHEPPPRIAPQQWAADYLYSRCMSCGCCMAACPQFGAGADFVGPAPLAQVRLMNAHPTGRHDKTERLHAIMAEGGLSDCGNAQNCVRVCPKAIPLTTAIGELGRQTTIQALKDLFGSS</sequence>
<dbReference type="NCBIfam" id="NF006391">
    <property type="entry name" value="PRK08640.1"/>
    <property type="match status" value="1"/>
</dbReference>
<dbReference type="Pfam" id="PF13085">
    <property type="entry name" value="Fer2_3"/>
    <property type="match status" value="1"/>
</dbReference>
<dbReference type="Proteomes" id="UP000295247">
    <property type="component" value="Unassembled WGS sequence"/>
</dbReference>
<gene>
    <name evidence="15" type="ORF">EDC29_101133</name>
</gene>
<keyword evidence="12" id="KW-0003">3Fe-4S</keyword>
<evidence type="ECO:0000256" key="7">
    <source>
        <dbReference type="ARBA" id="ARBA00022714"/>
    </source>
</evidence>
<dbReference type="EC" id="1.3.5.1" evidence="4"/>
<keyword evidence="9" id="KW-0560">Oxidoreductase</keyword>